<dbReference type="InterPro" id="IPR000182">
    <property type="entry name" value="GNAT_dom"/>
</dbReference>
<evidence type="ECO:0000259" key="3">
    <source>
        <dbReference type="PROSITE" id="PS51186"/>
    </source>
</evidence>
<reference evidence="4" key="1">
    <citation type="submission" date="2022-12" db="EMBL/GenBank/DDBJ databases">
        <title>Paraconexibacter alkalitolerans sp. nov. and Baekduia alba sp. nov., isolated from soil and emended description of the genera Paraconexibacter (Chun et al., 2020) and Baekduia (An et al., 2020).</title>
        <authorList>
            <person name="Vieira S."/>
            <person name="Huber K.J."/>
            <person name="Geppert A."/>
            <person name="Wolf J."/>
            <person name="Neumann-Schaal M."/>
            <person name="Muesken M."/>
            <person name="Overmann J."/>
        </authorList>
    </citation>
    <scope>NUCLEOTIDE SEQUENCE</scope>
    <source>
        <strain evidence="4">AEG42_29</strain>
    </source>
</reference>
<protein>
    <submittedName>
        <fullName evidence="4">Acetyltransferase</fullName>
    </submittedName>
</protein>
<dbReference type="AlphaFoldDB" id="A0AAU7ATF9"/>
<dbReference type="GO" id="GO:0016747">
    <property type="term" value="F:acyltransferase activity, transferring groups other than amino-acyl groups"/>
    <property type="evidence" value="ECO:0007669"/>
    <property type="project" value="InterPro"/>
</dbReference>
<dbReference type="EMBL" id="CP114014">
    <property type="protein sequence ID" value="XAY04909.1"/>
    <property type="molecule type" value="Genomic_DNA"/>
</dbReference>
<evidence type="ECO:0000313" key="4">
    <source>
        <dbReference type="EMBL" id="XAY04909.1"/>
    </source>
</evidence>
<gene>
    <name evidence="4" type="ORF">DSM112329_01747</name>
</gene>
<dbReference type="PANTHER" id="PTHR43877:SF1">
    <property type="entry name" value="ACETYLTRANSFERASE"/>
    <property type="match status" value="1"/>
</dbReference>
<evidence type="ECO:0000256" key="2">
    <source>
        <dbReference type="ARBA" id="ARBA00023315"/>
    </source>
</evidence>
<dbReference type="CDD" id="cd04301">
    <property type="entry name" value="NAT_SF"/>
    <property type="match status" value="1"/>
</dbReference>
<dbReference type="InterPro" id="IPR050832">
    <property type="entry name" value="Bact_Acetyltransf"/>
</dbReference>
<accession>A0AAU7ATF9</accession>
<dbReference type="SUPFAM" id="SSF55729">
    <property type="entry name" value="Acyl-CoA N-acyltransferases (Nat)"/>
    <property type="match status" value="1"/>
</dbReference>
<keyword evidence="2" id="KW-0012">Acyltransferase</keyword>
<evidence type="ECO:0000256" key="1">
    <source>
        <dbReference type="ARBA" id="ARBA00022679"/>
    </source>
</evidence>
<dbReference type="InterPro" id="IPR016181">
    <property type="entry name" value="Acyl_CoA_acyltransferase"/>
</dbReference>
<dbReference type="PANTHER" id="PTHR43877">
    <property type="entry name" value="AMINOALKYLPHOSPHONATE N-ACETYLTRANSFERASE-RELATED-RELATED"/>
    <property type="match status" value="1"/>
</dbReference>
<sequence>MPADRAPLLLRPATEDDAEAIALIWSAGWHDGHAGHVPPELHDHRGLDTFRDRVPPRLATTTVAVVEGEVAGFATLHADELEQLYVATAHRGHGAAGALIAHAEATIGAEHPAAWLAVVAGNARARRFYERSGWEDGGPLAYAAETAAGPFTVPCRRYVKRLAPTGT</sequence>
<dbReference type="RefSeq" id="WP_354701434.1">
    <property type="nucleotide sequence ID" value="NZ_CP114014.1"/>
</dbReference>
<dbReference type="KEGG" id="parq:DSM112329_01747"/>
<name>A0AAU7ATF9_9ACTN</name>
<organism evidence="4">
    <name type="scientific">Paraconexibacter sp. AEG42_29</name>
    <dbReference type="NCBI Taxonomy" id="2997339"/>
    <lineage>
        <taxon>Bacteria</taxon>
        <taxon>Bacillati</taxon>
        <taxon>Actinomycetota</taxon>
        <taxon>Thermoleophilia</taxon>
        <taxon>Solirubrobacterales</taxon>
        <taxon>Paraconexibacteraceae</taxon>
        <taxon>Paraconexibacter</taxon>
    </lineage>
</organism>
<dbReference type="Pfam" id="PF00583">
    <property type="entry name" value="Acetyltransf_1"/>
    <property type="match status" value="1"/>
</dbReference>
<dbReference type="Gene3D" id="3.40.630.30">
    <property type="match status" value="1"/>
</dbReference>
<proteinExistence type="predicted"/>
<keyword evidence="1" id="KW-0808">Transferase</keyword>
<feature type="domain" description="N-acetyltransferase" evidence="3">
    <location>
        <begin position="8"/>
        <end position="156"/>
    </location>
</feature>
<dbReference type="PROSITE" id="PS51186">
    <property type="entry name" value="GNAT"/>
    <property type="match status" value="1"/>
</dbReference>